<keyword evidence="4" id="KW-0949">S-adenosyl-L-methionine</keyword>
<evidence type="ECO:0000256" key="4">
    <source>
        <dbReference type="ARBA" id="ARBA00022691"/>
    </source>
</evidence>
<dbReference type="EMBL" id="JAQJAN010000009">
    <property type="protein sequence ID" value="KAJ5719836.1"/>
    <property type="molecule type" value="Genomic_DNA"/>
</dbReference>
<evidence type="ECO:0000256" key="3">
    <source>
        <dbReference type="ARBA" id="ARBA00022679"/>
    </source>
</evidence>
<evidence type="ECO:0000313" key="7">
    <source>
        <dbReference type="EMBL" id="KAJ5719836.1"/>
    </source>
</evidence>
<keyword evidence="2" id="KW-0489">Methyltransferase</keyword>
<accession>A0AAD6HJW9</accession>
<dbReference type="AlphaFoldDB" id="A0AAD6HJW9"/>
<evidence type="ECO:0000256" key="2">
    <source>
        <dbReference type="ARBA" id="ARBA00022603"/>
    </source>
</evidence>
<dbReference type="EC" id="2.1.1.6" evidence="1"/>
<proteinExistence type="inferred from homology"/>
<sequence length="276" mass="30535">MTATEPRPRIEAGREPDVLTYIWNLPNFDKLPGQPEKILDAIDKFNTERNRLINIGPRKGPVIEKIIEEKKPSIMVELGCYVGYSAIRFGNAVRRAGGKKYYSLEINPINASVAKLLVELAGLQDIVTIIVAPSYEGLAKLVHESLIESVEILFVDHVKHRYVLDLWLVEQLGILQPGKSVIIADNISPSNSRGTDYMDWLHASTAEKEATLAQHAFTDDFGGVELAKLIKEKGVKKTGLDLSNVPGTGTYSYETKLHEFEGHSGRTDGVAITNVL</sequence>
<reference evidence="7" key="2">
    <citation type="submission" date="2023-01" db="EMBL/GenBank/DDBJ databases">
        <authorList>
            <person name="Petersen C."/>
        </authorList>
    </citation>
    <scope>NUCLEOTIDE SEQUENCE</scope>
    <source>
        <strain evidence="7">IBT 17514</strain>
    </source>
</reference>
<keyword evidence="5" id="KW-0128">Catecholamine metabolism</keyword>
<dbReference type="InterPro" id="IPR002935">
    <property type="entry name" value="SAM_O-MeTrfase"/>
</dbReference>
<comment type="caution">
    <text evidence="7">The sequence shown here is derived from an EMBL/GenBank/DDBJ whole genome shotgun (WGS) entry which is preliminary data.</text>
</comment>
<organism evidence="7 8">
    <name type="scientific">Penicillium malachiteum</name>
    <dbReference type="NCBI Taxonomy" id="1324776"/>
    <lineage>
        <taxon>Eukaryota</taxon>
        <taxon>Fungi</taxon>
        <taxon>Dikarya</taxon>
        <taxon>Ascomycota</taxon>
        <taxon>Pezizomycotina</taxon>
        <taxon>Eurotiomycetes</taxon>
        <taxon>Eurotiomycetidae</taxon>
        <taxon>Eurotiales</taxon>
        <taxon>Aspergillaceae</taxon>
        <taxon>Penicillium</taxon>
    </lineage>
</organism>
<name>A0AAD6HJW9_9EURO</name>
<evidence type="ECO:0000256" key="6">
    <source>
        <dbReference type="ARBA" id="ARBA00023453"/>
    </source>
</evidence>
<dbReference type="Gene3D" id="3.40.50.150">
    <property type="entry name" value="Vaccinia Virus protein VP39"/>
    <property type="match status" value="1"/>
</dbReference>
<dbReference type="InterPro" id="IPR029063">
    <property type="entry name" value="SAM-dependent_MTases_sf"/>
</dbReference>
<dbReference type="PROSITE" id="PS51682">
    <property type="entry name" value="SAM_OMT_I"/>
    <property type="match status" value="1"/>
</dbReference>
<protein>
    <recommendedName>
        <fullName evidence="1">catechol O-methyltransferase</fullName>
        <ecNumber evidence="1">2.1.1.6</ecNumber>
    </recommendedName>
</protein>
<keyword evidence="8" id="KW-1185">Reference proteome</keyword>
<evidence type="ECO:0000256" key="5">
    <source>
        <dbReference type="ARBA" id="ARBA00022939"/>
    </source>
</evidence>
<dbReference type="Proteomes" id="UP001215712">
    <property type="component" value="Unassembled WGS sequence"/>
</dbReference>
<dbReference type="SUPFAM" id="SSF53335">
    <property type="entry name" value="S-adenosyl-L-methionine-dependent methyltransferases"/>
    <property type="match status" value="1"/>
</dbReference>
<dbReference type="Pfam" id="PF13578">
    <property type="entry name" value="Methyltransf_24"/>
    <property type="match status" value="1"/>
</dbReference>
<dbReference type="GO" id="GO:0032259">
    <property type="term" value="P:methylation"/>
    <property type="evidence" value="ECO:0007669"/>
    <property type="project" value="UniProtKB-KW"/>
</dbReference>
<keyword evidence="3" id="KW-0808">Transferase</keyword>
<gene>
    <name evidence="7" type="ORF">N7493_006714</name>
</gene>
<dbReference type="PANTHER" id="PTHR43836">
    <property type="entry name" value="CATECHOL O-METHYLTRANSFERASE 1-RELATED"/>
    <property type="match status" value="1"/>
</dbReference>
<reference evidence="7" key="1">
    <citation type="journal article" date="2023" name="IMA Fungus">
        <title>Comparative genomic study of the Penicillium genus elucidates a diverse pangenome and 15 lateral gene transfer events.</title>
        <authorList>
            <person name="Petersen C."/>
            <person name="Sorensen T."/>
            <person name="Nielsen M.R."/>
            <person name="Sondergaard T.E."/>
            <person name="Sorensen J.L."/>
            <person name="Fitzpatrick D.A."/>
            <person name="Frisvad J.C."/>
            <person name="Nielsen K.L."/>
        </authorList>
    </citation>
    <scope>NUCLEOTIDE SEQUENCE</scope>
    <source>
        <strain evidence="7">IBT 17514</strain>
    </source>
</reference>
<evidence type="ECO:0000313" key="8">
    <source>
        <dbReference type="Proteomes" id="UP001215712"/>
    </source>
</evidence>
<comment type="similarity">
    <text evidence="6">Belongs to the class I-like SAM-binding methyltransferase superfamily. Cation-dependent O-methyltransferase family.</text>
</comment>
<dbReference type="GO" id="GO:0006584">
    <property type="term" value="P:catecholamine metabolic process"/>
    <property type="evidence" value="ECO:0007669"/>
    <property type="project" value="UniProtKB-KW"/>
</dbReference>
<dbReference type="GO" id="GO:0008171">
    <property type="term" value="F:O-methyltransferase activity"/>
    <property type="evidence" value="ECO:0007669"/>
    <property type="project" value="InterPro"/>
</dbReference>
<dbReference type="PANTHER" id="PTHR43836:SF2">
    <property type="entry name" value="CATECHOL O-METHYLTRANSFERASE 1-RELATED"/>
    <property type="match status" value="1"/>
</dbReference>
<evidence type="ECO:0000256" key="1">
    <source>
        <dbReference type="ARBA" id="ARBA00012880"/>
    </source>
</evidence>